<name>A0AAV5MZG2_9GAMM</name>
<accession>A0AAV5MZG2</accession>
<dbReference type="RefSeq" id="WP_027272769.1">
    <property type="nucleotide sequence ID" value="NZ_BRLI01000009.1"/>
</dbReference>
<evidence type="ECO:0000313" key="3">
    <source>
        <dbReference type="Proteomes" id="UP001058124"/>
    </source>
</evidence>
<comment type="caution">
    <text evidence="2">The sequence shown here is derived from an EMBL/GenBank/DDBJ whole genome shotgun (WGS) entry which is preliminary data.</text>
</comment>
<sequence>MAGLPLFMFVIFPAALAMSIRYVARLWGKTLSFLPLFLSLAAISFVLSVGYVVYHYGLS</sequence>
<evidence type="ECO:0008006" key="4">
    <source>
        <dbReference type="Google" id="ProtNLM"/>
    </source>
</evidence>
<feature type="transmembrane region" description="Helical" evidence="1">
    <location>
        <begin position="31"/>
        <end position="54"/>
    </location>
</feature>
<keyword evidence="1" id="KW-0812">Transmembrane</keyword>
<keyword evidence="1" id="KW-1133">Transmembrane helix</keyword>
<organism evidence="2 3">
    <name type="scientific">Leminorella grimontii</name>
    <dbReference type="NCBI Taxonomy" id="82981"/>
    <lineage>
        <taxon>Bacteria</taxon>
        <taxon>Pseudomonadati</taxon>
        <taxon>Pseudomonadota</taxon>
        <taxon>Gammaproteobacteria</taxon>
        <taxon>Enterobacterales</taxon>
        <taxon>Budviciaceae</taxon>
        <taxon>Leminorella</taxon>
    </lineage>
</organism>
<reference evidence="2" key="1">
    <citation type="submission" date="2022-06" db="EMBL/GenBank/DDBJ databases">
        <title>Draft genome sequences of Leminorella grimontii str. JCM5902.</title>
        <authorList>
            <person name="Wakabayashi Y."/>
            <person name="Kojima K."/>
        </authorList>
    </citation>
    <scope>NUCLEOTIDE SEQUENCE</scope>
    <source>
        <strain evidence="2">JCM 5902</strain>
    </source>
</reference>
<proteinExistence type="predicted"/>
<gene>
    <name evidence="2" type="ORF">SOASR030_02910</name>
</gene>
<evidence type="ECO:0000313" key="2">
    <source>
        <dbReference type="EMBL" id="GKX54179.1"/>
    </source>
</evidence>
<protein>
    <recommendedName>
        <fullName evidence="4">DUF1656 domain-containing protein</fullName>
    </recommendedName>
</protein>
<keyword evidence="3" id="KW-1185">Reference proteome</keyword>
<keyword evidence="1" id="KW-0472">Membrane</keyword>
<feature type="transmembrane region" description="Helical" evidence="1">
    <location>
        <begin position="6"/>
        <end position="24"/>
    </location>
</feature>
<dbReference type="EMBL" id="BRLH01000001">
    <property type="protein sequence ID" value="GKX54179.1"/>
    <property type="molecule type" value="Genomic_DNA"/>
</dbReference>
<dbReference type="AlphaFoldDB" id="A0AAV5MZG2"/>
<dbReference type="Proteomes" id="UP001058124">
    <property type="component" value="Unassembled WGS sequence"/>
</dbReference>
<evidence type="ECO:0000256" key="1">
    <source>
        <dbReference type="SAM" id="Phobius"/>
    </source>
</evidence>